<gene>
    <name evidence="2" type="ORF">B0T25DRAFT_286689</name>
</gene>
<reference evidence="2" key="2">
    <citation type="submission" date="2023-06" db="EMBL/GenBank/DDBJ databases">
        <authorList>
            <consortium name="Lawrence Berkeley National Laboratory"/>
            <person name="Haridas S."/>
            <person name="Hensen N."/>
            <person name="Bonometti L."/>
            <person name="Westerberg I."/>
            <person name="Brannstrom I.O."/>
            <person name="Guillou S."/>
            <person name="Cros-Aarteil S."/>
            <person name="Calhoun S."/>
            <person name="Kuo A."/>
            <person name="Mondo S."/>
            <person name="Pangilinan J."/>
            <person name="Riley R."/>
            <person name="Labutti K."/>
            <person name="Andreopoulos B."/>
            <person name="Lipzen A."/>
            <person name="Chen C."/>
            <person name="Yanf M."/>
            <person name="Daum C."/>
            <person name="Ng V."/>
            <person name="Clum A."/>
            <person name="Steindorff A."/>
            <person name="Ohm R."/>
            <person name="Martin F."/>
            <person name="Silar P."/>
            <person name="Natvig D."/>
            <person name="Lalanne C."/>
            <person name="Gautier V."/>
            <person name="Ament-Velasquez S.L."/>
            <person name="Kruys A."/>
            <person name="Hutchinson M.I."/>
            <person name="Powell A.J."/>
            <person name="Barry K."/>
            <person name="Miller A.N."/>
            <person name="Grigoriev I.V."/>
            <person name="Debuchy R."/>
            <person name="Gladieux P."/>
            <person name="Thoren M.H."/>
            <person name="Johannesson H."/>
        </authorList>
    </citation>
    <scope>NUCLEOTIDE SEQUENCE</scope>
    <source>
        <strain evidence="2">CBS 955.72</strain>
    </source>
</reference>
<evidence type="ECO:0000313" key="2">
    <source>
        <dbReference type="EMBL" id="KAK3346735.1"/>
    </source>
</evidence>
<sequence length="207" mass="23174">MTFPYRHQAVTYPMHAMLFLLHVNRPRRLHLPGRRHGLSPRRPSIRSPGCALSRDAKTSGTSPFGHMPSCKARESARVWMGLSMGMGASPVSLAVQRPGGRRRTRSGDSRLRIDCCTAMIQSFNAVQSRQPTSVPSKILPQILPPTFRLPCTWISQIPGRGEHIIRTSLQYLLISESKTIVTQRCYLQTPQLSSSRSSRVCFLQPLA</sequence>
<evidence type="ECO:0000313" key="3">
    <source>
        <dbReference type="Proteomes" id="UP001275084"/>
    </source>
</evidence>
<evidence type="ECO:0000256" key="1">
    <source>
        <dbReference type="SAM" id="MobiDB-lite"/>
    </source>
</evidence>
<organism evidence="2 3">
    <name type="scientific">Lasiosphaeria hispida</name>
    <dbReference type="NCBI Taxonomy" id="260671"/>
    <lineage>
        <taxon>Eukaryota</taxon>
        <taxon>Fungi</taxon>
        <taxon>Dikarya</taxon>
        <taxon>Ascomycota</taxon>
        <taxon>Pezizomycotina</taxon>
        <taxon>Sordariomycetes</taxon>
        <taxon>Sordariomycetidae</taxon>
        <taxon>Sordariales</taxon>
        <taxon>Lasiosphaeriaceae</taxon>
        <taxon>Lasiosphaeria</taxon>
    </lineage>
</organism>
<accession>A0AAJ0HCC4</accession>
<feature type="region of interest" description="Disordered" evidence="1">
    <location>
        <begin position="31"/>
        <end position="68"/>
    </location>
</feature>
<comment type="caution">
    <text evidence="2">The sequence shown here is derived from an EMBL/GenBank/DDBJ whole genome shotgun (WGS) entry which is preliminary data.</text>
</comment>
<dbReference type="EMBL" id="JAUIQD010000006">
    <property type="protein sequence ID" value="KAK3346735.1"/>
    <property type="molecule type" value="Genomic_DNA"/>
</dbReference>
<keyword evidence="3" id="KW-1185">Reference proteome</keyword>
<name>A0AAJ0HCC4_9PEZI</name>
<dbReference type="Proteomes" id="UP001275084">
    <property type="component" value="Unassembled WGS sequence"/>
</dbReference>
<protein>
    <submittedName>
        <fullName evidence="2">Uncharacterized protein</fullName>
    </submittedName>
</protein>
<dbReference type="AlphaFoldDB" id="A0AAJ0HCC4"/>
<proteinExistence type="predicted"/>
<reference evidence="2" key="1">
    <citation type="journal article" date="2023" name="Mol. Phylogenet. Evol.">
        <title>Genome-scale phylogeny and comparative genomics of the fungal order Sordariales.</title>
        <authorList>
            <person name="Hensen N."/>
            <person name="Bonometti L."/>
            <person name="Westerberg I."/>
            <person name="Brannstrom I.O."/>
            <person name="Guillou S."/>
            <person name="Cros-Aarteil S."/>
            <person name="Calhoun S."/>
            <person name="Haridas S."/>
            <person name="Kuo A."/>
            <person name="Mondo S."/>
            <person name="Pangilinan J."/>
            <person name="Riley R."/>
            <person name="LaButti K."/>
            <person name="Andreopoulos B."/>
            <person name="Lipzen A."/>
            <person name="Chen C."/>
            <person name="Yan M."/>
            <person name="Daum C."/>
            <person name="Ng V."/>
            <person name="Clum A."/>
            <person name="Steindorff A."/>
            <person name="Ohm R.A."/>
            <person name="Martin F."/>
            <person name="Silar P."/>
            <person name="Natvig D.O."/>
            <person name="Lalanne C."/>
            <person name="Gautier V."/>
            <person name="Ament-Velasquez S.L."/>
            <person name="Kruys A."/>
            <person name="Hutchinson M.I."/>
            <person name="Powell A.J."/>
            <person name="Barry K."/>
            <person name="Miller A.N."/>
            <person name="Grigoriev I.V."/>
            <person name="Debuchy R."/>
            <person name="Gladieux P."/>
            <person name="Hiltunen Thoren M."/>
            <person name="Johannesson H."/>
        </authorList>
    </citation>
    <scope>NUCLEOTIDE SEQUENCE</scope>
    <source>
        <strain evidence="2">CBS 955.72</strain>
    </source>
</reference>